<evidence type="ECO:0000256" key="1">
    <source>
        <dbReference type="SAM" id="Coils"/>
    </source>
</evidence>
<sequence length="110" mass="12080">MAALDRAEECLIQAGSAVASALEHIATARPLPDEAALDGFTDTFLKSLEEINQTLRREIDASAEKHRNEASAYEAREQCMLLHLRASLVSEHLRRMSQALDNEPCASNSS</sequence>
<proteinExistence type="predicted"/>
<organism evidence="2 3">
    <name type="scientific">Prymnesium parvum</name>
    <name type="common">Toxic golden alga</name>
    <dbReference type="NCBI Taxonomy" id="97485"/>
    <lineage>
        <taxon>Eukaryota</taxon>
        <taxon>Haptista</taxon>
        <taxon>Haptophyta</taxon>
        <taxon>Prymnesiophyceae</taxon>
        <taxon>Prymnesiales</taxon>
        <taxon>Prymnesiaceae</taxon>
        <taxon>Prymnesium</taxon>
    </lineage>
</organism>
<dbReference type="AlphaFoldDB" id="A0AB34J0A3"/>
<accession>A0AB34J0A3</accession>
<evidence type="ECO:0008006" key="4">
    <source>
        <dbReference type="Google" id="ProtNLM"/>
    </source>
</evidence>
<name>A0AB34J0A3_PRYPA</name>
<dbReference type="EMBL" id="JBGBPQ010000015">
    <property type="protein sequence ID" value="KAL1510789.1"/>
    <property type="molecule type" value="Genomic_DNA"/>
</dbReference>
<evidence type="ECO:0000313" key="2">
    <source>
        <dbReference type="EMBL" id="KAL1510789.1"/>
    </source>
</evidence>
<gene>
    <name evidence="2" type="ORF">AB1Y20_007075</name>
</gene>
<keyword evidence="1" id="KW-0175">Coiled coil</keyword>
<keyword evidence="3" id="KW-1185">Reference proteome</keyword>
<evidence type="ECO:0000313" key="3">
    <source>
        <dbReference type="Proteomes" id="UP001515480"/>
    </source>
</evidence>
<protein>
    <recommendedName>
        <fullName evidence="4">Mediator of RNA polymerase II transcription subunit 11</fullName>
    </recommendedName>
</protein>
<comment type="caution">
    <text evidence="2">The sequence shown here is derived from an EMBL/GenBank/DDBJ whole genome shotgun (WGS) entry which is preliminary data.</text>
</comment>
<feature type="coiled-coil region" evidence="1">
    <location>
        <begin position="45"/>
        <end position="76"/>
    </location>
</feature>
<reference evidence="2 3" key="1">
    <citation type="journal article" date="2024" name="Science">
        <title>Giant polyketide synthase enzymes in the biosynthesis of giant marine polyether toxins.</title>
        <authorList>
            <person name="Fallon T.R."/>
            <person name="Shende V.V."/>
            <person name="Wierzbicki I.H."/>
            <person name="Pendleton A.L."/>
            <person name="Watervoot N.F."/>
            <person name="Auber R.P."/>
            <person name="Gonzalez D.J."/>
            <person name="Wisecaver J.H."/>
            <person name="Moore B.S."/>
        </authorList>
    </citation>
    <scope>NUCLEOTIDE SEQUENCE [LARGE SCALE GENOMIC DNA]</scope>
    <source>
        <strain evidence="2 3">12B1</strain>
    </source>
</reference>
<dbReference type="Proteomes" id="UP001515480">
    <property type="component" value="Unassembled WGS sequence"/>
</dbReference>